<name>A4IPX3_GEOTN</name>
<gene>
    <name evidence="1" type="primary">bioF</name>
    <name evidence="1" type="ordered locus">GTNG_2025</name>
</gene>
<protein>
    <submittedName>
        <fullName evidence="1">Defective 8-amino-7-oxononanoate synthase</fullName>
    </submittedName>
</protein>
<accession>A4IPX3</accession>
<proteinExistence type="predicted"/>
<dbReference type="InterPro" id="IPR015421">
    <property type="entry name" value="PyrdxlP-dep_Trfase_major"/>
</dbReference>
<dbReference type="Proteomes" id="UP000001578">
    <property type="component" value="Chromosome"/>
</dbReference>
<evidence type="ECO:0000313" key="2">
    <source>
        <dbReference type="Proteomes" id="UP000001578"/>
    </source>
</evidence>
<dbReference type="KEGG" id="gtn:GTNG_2025"/>
<sequence length="78" mass="9416">MNDERNHASLIDGIHLSKVTCFRYRRNDVDDESNLCQETENGWSPPRSSIWMERLSELVELKRRYRFLTPPWWTTMLS</sequence>
<evidence type="ECO:0000313" key="1">
    <source>
        <dbReference type="EMBL" id="ABO67377.1"/>
    </source>
</evidence>
<dbReference type="eggNOG" id="COG0156">
    <property type="taxonomic scope" value="Bacteria"/>
</dbReference>
<organism evidence="1 2">
    <name type="scientific">Geobacillus thermodenitrificans (strain NG80-2)</name>
    <dbReference type="NCBI Taxonomy" id="420246"/>
    <lineage>
        <taxon>Bacteria</taxon>
        <taxon>Bacillati</taxon>
        <taxon>Bacillota</taxon>
        <taxon>Bacilli</taxon>
        <taxon>Bacillales</taxon>
        <taxon>Anoxybacillaceae</taxon>
        <taxon>Geobacillus</taxon>
    </lineage>
</organism>
<dbReference type="AlphaFoldDB" id="A4IPX3"/>
<dbReference type="EMBL" id="CP000557">
    <property type="protein sequence ID" value="ABO67377.1"/>
    <property type="molecule type" value="Genomic_DNA"/>
</dbReference>
<dbReference type="HOGENOM" id="CLU_2616996_0_0_9"/>
<reference evidence="1 2" key="1">
    <citation type="journal article" date="2007" name="Proc. Natl. Acad. Sci. U.S.A.">
        <title>Genome and proteome of long-chain alkane degrading Geobacillus thermodenitrificans NG80-2 isolated from a deep-subsurface oil reservoir.</title>
        <authorList>
            <person name="Feng L."/>
            <person name="Wang W."/>
            <person name="Cheng J."/>
            <person name="Ren Y."/>
            <person name="Zhao G."/>
            <person name="Gao C."/>
            <person name="Tang Y."/>
            <person name="Liu X."/>
            <person name="Han W."/>
            <person name="Peng X."/>
            <person name="Liu R."/>
            <person name="Wang L."/>
        </authorList>
    </citation>
    <scope>NUCLEOTIDE SEQUENCE [LARGE SCALE GENOMIC DNA]</scope>
    <source>
        <strain evidence="1 2">NG80-2</strain>
    </source>
</reference>
<dbReference type="Gene3D" id="3.40.640.10">
    <property type="entry name" value="Type I PLP-dependent aspartate aminotransferase-like (Major domain)"/>
    <property type="match status" value="1"/>
</dbReference>